<keyword evidence="2" id="KW-1185">Reference proteome</keyword>
<sequence length="107" mass="11963">MFLHVSVPETAWLPETQRAVSSVASCWRVGQLLLRAVGLCVCVMTQLRTSNAIPLSGSGKRVSLVDLGQQAPEEFSCLGSRRRAAPYDNWRARHAPQTWPGNWEEVW</sequence>
<reference evidence="1" key="1">
    <citation type="submission" date="2023-08" db="EMBL/GenBank/DDBJ databases">
        <authorList>
            <person name="Chen Y."/>
            <person name="Shah S."/>
            <person name="Dougan E. K."/>
            <person name="Thang M."/>
            <person name="Chan C."/>
        </authorList>
    </citation>
    <scope>NUCLEOTIDE SEQUENCE</scope>
</reference>
<evidence type="ECO:0000313" key="1">
    <source>
        <dbReference type="EMBL" id="CAJ1372363.1"/>
    </source>
</evidence>
<comment type="caution">
    <text evidence="1">The sequence shown here is derived from an EMBL/GenBank/DDBJ whole genome shotgun (WGS) entry which is preliminary data.</text>
</comment>
<dbReference type="AlphaFoldDB" id="A0AA36HQC7"/>
<accession>A0AA36HQC7</accession>
<dbReference type="Proteomes" id="UP001178507">
    <property type="component" value="Unassembled WGS sequence"/>
</dbReference>
<proteinExistence type="predicted"/>
<name>A0AA36HQC7_9DINO</name>
<protein>
    <submittedName>
        <fullName evidence="1">Uncharacterized protein</fullName>
    </submittedName>
</protein>
<gene>
    <name evidence="1" type="ORF">EVOR1521_LOCUS2460</name>
</gene>
<dbReference type="EMBL" id="CAUJNA010000129">
    <property type="protein sequence ID" value="CAJ1372363.1"/>
    <property type="molecule type" value="Genomic_DNA"/>
</dbReference>
<evidence type="ECO:0000313" key="2">
    <source>
        <dbReference type="Proteomes" id="UP001178507"/>
    </source>
</evidence>
<organism evidence="1 2">
    <name type="scientific">Effrenium voratum</name>
    <dbReference type="NCBI Taxonomy" id="2562239"/>
    <lineage>
        <taxon>Eukaryota</taxon>
        <taxon>Sar</taxon>
        <taxon>Alveolata</taxon>
        <taxon>Dinophyceae</taxon>
        <taxon>Suessiales</taxon>
        <taxon>Symbiodiniaceae</taxon>
        <taxon>Effrenium</taxon>
    </lineage>
</organism>